<keyword evidence="8 18" id="KW-0472">Membrane</keyword>
<evidence type="ECO:0000256" key="11">
    <source>
        <dbReference type="ARBA" id="ARBA00038053"/>
    </source>
</evidence>
<evidence type="ECO:0000256" key="8">
    <source>
        <dbReference type="ARBA" id="ARBA00023136"/>
    </source>
</evidence>
<evidence type="ECO:0000313" key="19">
    <source>
        <dbReference type="EMBL" id="HIZ57098.1"/>
    </source>
</evidence>
<evidence type="ECO:0000256" key="4">
    <source>
        <dbReference type="ARBA" id="ARBA00022692"/>
    </source>
</evidence>
<dbReference type="Proteomes" id="UP000824065">
    <property type="component" value="Unassembled WGS sequence"/>
</dbReference>
<reference evidence="19" key="1">
    <citation type="journal article" date="2021" name="PeerJ">
        <title>Extensive microbial diversity within the chicken gut microbiome revealed by metagenomics and culture.</title>
        <authorList>
            <person name="Gilroy R."/>
            <person name="Ravi A."/>
            <person name="Getino M."/>
            <person name="Pursley I."/>
            <person name="Horton D.L."/>
            <person name="Alikhan N.F."/>
            <person name="Baker D."/>
            <person name="Gharbi K."/>
            <person name="Hall N."/>
            <person name="Watson M."/>
            <person name="Adriaenssens E.M."/>
            <person name="Foster-Nyarko E."/>
            <person name="Jarju S."/>
            <person name="Secka A."/>
            <person name="Antonio M."/>
            <person name="Oren A."/>
            <person name="Chaudhuri R.R."/>
            <person name="La Ragione R."/>
            <person name="Hildebrand F."/>
            <person name="Pallen M.J."/>
        </authorList>
    </citation>
    <scope>NUCLEOTIDE SEQUENCE</scope>
    <source>
        <strain evidence="19">ChiBcec16-3735</strain>
    </source>
</reference>
<dbReference type="AlphaFoldDB" id="A0A9D2FEM8"/>
<dbReference type="PANTHER" id="PTHR30474:SF2">
    <property type="entry name" value="PEPTIDOGLYCAN GLYCOSYLTRANSFERASE FTSW-RELATED"/>
    <property type="match status" value="1"/>
</dbReference>
<comment type="caution">
    <text evidence="19">The sequence shown here is derived from an EMBL/GenBank/DDBJ whole genome shotgun (WGS) entry which is preliminary data.</text>
</comment>
<evidence type="ECO:0000256" key="1">
    <source>
        <dbReference type="ARBA" id="ARBA00004141"/>
    </source>
</evidence>
<protein>
    <recommendedName>
        <fullName evidence="12">Probable peptidoglycan glycosyltransferase FtsW</fullName>
        <ecNumber evidence="14">2.4.99.28</ecNumber>
    </recommendedName>
    <alternativeName>
        <fullName evidence="13">Cell division protein FtsW</fullName>
    </alternativeName>
    <alternativeName>
        <fullName evidence="10">Cell wall polymerase</fullName>
    </alternativeName>
    <alternativeName>
        <fullName evidence="9">Peptidoglycan polymerase</fullName>
    </alternativeName>
</protein>
<evidence type="ECO:0000256" key="7">
    <source>
        <dbReference type="ARBA" id="ARBA00022989"/>
    </source>
</evidence>
<dbReference type="GO" id="GO:0008360">
    <property type="term" value="P:regulation of cell shape"/>
    <property type="evidence" value="ECO:0007669"/>
    <property type="project" value="UniProtKB-KW"/>
</dbReference>
<dbReference type="GO" id="GO:0032153">
    <property type="term" value="C:cell division site"/>
    <property type="evidence" value="ECO:0007669"/>
    <property type="project" value="TreeGrafter"/>
</dbReference>
<evidence type="ECO:0000256" key="17">
    <source>
        <dbReference type="SAM" id="MobiDB-lite"/>
    </source>
</evidence>
<evidence type="ECO:0000256" key="9">
    <source>
        <dbReference type="ARBA" id="ARBA00032370"/>
    </source>
</evidence>
<comment type="similarity">
    <text evidence="11">Belongs to the SEDS family. FtsW subfamily.</text>
</comment>
<evidence type="ECO:0000256" key="14">
    <source>
        <dbReference type="ARBA" id="ARBA00044770"/>
    </source>
</evidence>
<feature type="transmembrane region" description="Helical" evidence="18">
    <location>
        <begin position="376"/>
        <end position="398"/>
    </location>
</feature>
<evidence type="ECO:0000256" key="6">
    <source>
        <dbReference type="ARBA" id="ARBA00022984"/>
    </source>
</evidence>
<keyword evidence="7 18" id="KW-1133">Transmembrane helix</keyword>
<dbReference type="GO" id="GO:0008955">
    <property type="term" value="F:peptidoglycan glycosyltransferase activity"/>
    <property type="evidence" value="ECO:0007669"/>
    <property type="project" value="UniProtKB-EC"/>
</dbReference>
<sequence>MAVARRRTDPNGPVVVLQRDPGPWTPLTIGWLATLGLIVVFGLVMLFSASYTTGYLRMGDSYHYIKSQALYALIGVGVMFLFSYFDLRFIRKFVWAGYLISLVLLVAVLFCEPLNGCRRWLNIKGLPTLQVSELVKFEMILLTAHLASRTPHPVAPQEGPGARRRVGSVGGWLYQKIVRELAVPLLPLVPVVLLLALEPHMSGIVLMCAIVGSILLLNGSGGIITYGGALGAGFLLETVLSHIDSIPYLQERLDGWTSDLDKMTDQTLQSLYAIGSGGLTGLGLGNSVEKQLWLPECTNDFIFSVVCEELGFVGAVVVILLFVLLLVQGFLIAFQAADRFSTLVGVGIMAQVGWQVFCNVAVVTNTLPNTGISLPFFSSGGTSLLLLMAEMGVMIHIGRNGARAAQARRAAHEARQEQAQRAAARPPITLDSVRRQASGHRAGI</sequence>
<dbReference type="GO" id="GO:0015648">
    <property type="term" value="F:lipid-linked peptidoglycan transporter activity"/>
    <property type="evidence" value="ECO:0007669"/>
    <property type="project" value="TreeGrafter"/>
</dbReference>
<feature type="transmembrane region" description="Helical" evidence="18">
    <location>
        <begin position="93"/>
        <end position="111"/>
    </location>
</feature>
<dbReference type="Pfam" id="PF01098">
    <property type="entry name" value="FTSW_RODA_SPOVE"/>
    <property type="match status" value="1"/>
</dbReference>
<comment type="subcellular location">
    <subcellularLocation>
        <location evidence="1">Membrane</location>
        <topology evidence="1">Multi-pass membrane protein</topology>
    </subcellularLocation>
</comment>
<evidence type="ECO:0000256" key="18">
    <source>
        <dbReference type="SAM" id="Phobius"/>
    </source>
</evidence>
<dbReference type="GO" id="GO:0005886">
    <property type="term" value="C:plasma membrane"/>
    <property type="evidence" value="ECO:0007669"/>
    <property type="project" value="TreeGrafter"/>
</dbReference>
<evidence type="ECO:0000256" key="5">
    <source>
        <dbReference type="ARBA" id="ARBA00022960"/>
    </source>
</evidence>
<reference evidence="19" key="2">
    <citation type="submission" date="2021-04" db="EMBL/GenBank/DDBJ databases">
        <authorList>
            <person name="Gilroy R."/>
        </authorList>
    </citation>
    <scope>NUCLEOTIDE SEQUENCE</scope>
    <source>
        <strain evidence="19">ChiBcec16-3735</strain>
    </source>
</reference>
<feature type="transmembrane region" description="Helical" evidence="18">
    <location>
        <begin position="29"/>
        <end position="49"/>
    </location>
</feature>
<evidence type="ECO:0000256" key="13">
    <source>
        <dbReference type="ARBA" id="ARBA00041418"/>
    </source>
</evidence>
<feature type="transmembrane region" description="Helical" evidence="18">
    <location>
        <begin position="340"/>
        <end position="364"/>
    </location>
</feature>
<dbReference type="PANTHER" id="PTHR30474">
    <property type="entry name" value="CELL CYCLE PROTEIN"/>
    <property type="match status" value="1"/>
</dbReference>
<organism evidence="19 20">
    <name type="scientific">Candidatus Faecalibacterium gallistercoris</name>
    <dbReference type="NCBI Taxonomy" id="2838579"/>
    <lineage>
        <taxon>Bacteria</taxon>
        <taxon>Bacillati</taxon>
        <taxon>Bacillota</taxon>
        <taxon>Clostridia</taxon>
        <taxon>Eubacteriales</taxon>
        <taxon>Oscillospiraceae</taxon>
        <taxon>Faecalibacterium</taxon>
    </lineage>
</organism>
<comment type="function">
    <text evidence="16">Peptidoglycan polymerase that is essential for cell division.</text>
</comment>
<keyword evidence="5" id="KW-0133">Cell shape</keyword>
<accession>A0A9D2FEM8</accession>
<keyword evidence="6" id="KW-0573">Peptidoglycan synthesis</keyword>
<feature type="region of interest" description="Disordered" evidence="17">
    <location>
        <begin position="408"/>
        <end position="444"/>
    </location>
</feature>
<dbReference type="InterPro" id="IPR001182">
    <property type="entry name" value="FtsW/RodA"/>
</dbReference>
<evidence type="ECO:0000256" key="3">
    <source>
        <dbReference type="ARBA" id="ARBA00022679"/>
    </source>
</evidence>
<feature type="transmembrane region" description="Helical" evidence="18">
    <location>
        <begin position="177"/>
        <end position="195"/>
    </location>
</feature>
<evidence type="ECO:0000313" key="20">
    <source>
        <dbReference type="Proteomes" id="UP000824065"/>
    </source>
</evidence>
<evidence type="ECO:0000256" key="2">
    <source>
        <dbReference type="ARBA" id="ARBA00022676"/>
    </source>
</evidence>
<proteinExistence type="inferred from homology"/>
<evidence type="ECO:0000256" key="12">
    <source>
        <dbReference type="ARBA" id="ARBA00041185"/>
    </source>
</evidence>
<name>A0A9D2FEM8_9FIRM</name>
<keyword evidence="3" id="KW-0808">Transferase</keyword>
<dbReference type="EMBL" id="DXBJ01000005">
    <property type="protein sequence ID" value="HIZ57098.1"/>
    <property type="molecule type" value="Genomic_DNA"/>
</dbReference>
<dbReference type="GO" id="GO:0051301">
    <property type="term" value="P:cell division"/>
    <property type="evidence" value="ECO:0007669"/>
    <property type="project" value="InterPro"/>
</dbReference>
<dbReference type="GO" id="GO:0009252">
    <property type="term" value="P:peptidoglycan biosynthetic process"/>
    <property type="evidence" value="ECO:0007669"/>
    <property type="project" value="UniProtKB-KW"/>
</dbReference>
<evidence type="ECO:0000256" key="16">
    <source>
        <dbReference type="ARBA" id="ARBA00049966"/>
    </source>
</evidence>
<feature type="transmembrane region" description="Helical" evidence="18">
    <location>
        <begin position="201"/>
        <end position="217"/>
    </location>
</feature>
<gene>
    <name evidence="19" type="ORF">H9725_00695</name>
</gene>
<keyword evidence="2" id="KW-0328">Glycosyltransferase</keyword>
<comment type="catalytic activity">
    <reaction evidence="15">
        <text>[GlcNAc-(1-&gt;4)-Mur2Ac(oyl-L-Ala-gamma-D-Glu-L-Lys-D-Ala-D-Ala)](n)-di-trans,octa-cis-undecaprenyl diphosphate + beta-D-GlcNAc-(1-&gt;4)-Mur2Ac(oyl-L-Ala-gamma-D-Glu-L-Lys-D-Ala-D-Ala)-di-trans,octa-cis-undecaprenyl diphosphate = [GlcNAc-(1-&gt;4)-Mur2Ac(oyl-L-Ala-gamma-D-Glu-L-Lys-D-Ala-D-Ala)](n+1)-di-trans,octa-cis-undecaprenyl diphosphate + di-trans,octa-cis-undecaprenyl diphosphate + H(+)</text>
        <dbReference type="Rhea" id="RHEA:23708"/>
        <dbReference type="Rhea" id="RHEA-COMP:9602"/>
        <dbReference type="Rhea" id="RHEA-COMP:9603"/>
        <dbReference type="ChEBI" id="CHEBI:15378"/>
        <dbReference type="ChEBI" id="CHEBI:58405"/>
        <dbReference type="ChEBI" id="CHEBI:60033"/>
        <dbReference type="ChEBI" id="CHEBI:78435"/>
        <dbReference type="EC" id="2.4.99.28"/>
    </reaction>
</comment>
<evidence type="ECO:0000256" key="10">
    <source>
        <dbReference type="ARBA" id="ARBA00033270"/>
    </source>
</evidence>
<keyword evidence="4 18" id="KW-0812">Transmembrane</keyword>
<dbReference type="EC" id="2.4.99.28" evidence="14"/>
<feature type="transmembrane region" description="Helical" evidence="18">
    <location>
        <begin position="310"/>
        <end position="333"/>
    </location>
</feature>
<feature type="transmembrane region" description="Helical" evidence="18">
    <location>
        <begin position="69"/>
        <end position="87"/>
    </location>
</feature>
<evidence type="ECO:0000256" key="15">
    <source>
        <dbReference type="ARBA" id="ARBA00049902"/>
    </source>
</evidence>